<proteinExistence type="predicted"/>
<evidence type="ECO:0000256" key="1">
    <source>
        <dbReference type="SAM" id="MobiDB-lite"/>
    </source>
</evidence>
<evidence type="ECO:0000313" key="5">
    <source>
        <dbReference type="Proteomes" id="UP000317494"/>
    </source>
</evidence>
<protein>
    <submittedName>
        <fullName evidence="3">Uncharacterized protein</fullName>
    </submittedName>
</protein>
<dbReference type="Proteomes" id="UP000320475">
    <property type="component" value="Unassembled WGS sequence"/>
</dbReference>
<feature type="compositionally biased region" description="Basic and acidic residues" evidence="1">
    <location>
        <begin position="447"/>
        <end position="457"/>
    </location>
</feature>
<evidence type="ECO:0000313" key="6">
    <source>
        <dbReference type="Proteomes" id="UP000320475"/>
    </source>
</evidence>
<dbReference type="Proteomes" id="UP000317494">
    <property type="component" value="Unassembled WGS sequence"/>
</dbReference>
<accession>A0A507CQG0</accession>
<dbReference type="EMBL" id="QEAN01000096">
    <property type="protein sequence ID" value="TPX48672.1"/>
    <property type="molecule type" value="Genomic_DNA"/>
</dbReference>
<evidence type="ECO:0000313" key="4">
    <source>
        <dbReference type="EMBL" id="TPX48672.1"/>
    </source>
</evidence>
<comment type="caution">
    <text evidence="3">The sequence shown here is derived from an EMBL/GenBank/DDBJ whole genome shotgun (WGS) entry which is preliminary data.</text>
</comment>
<name>A0A507CQG0_9FUNG</name>
<evidence type="ECO:0000313" key="3">
    <source>
        <dbReference type="EMBL" id="TPX41373.1"/>
    </source>
</evidence>
<gene>
    <name evidence="3" type="ORF">SeLEV6574_g06124</name>
    <name evidence="4" type="ORF">SeMB42_g02903</name>
</gene>
<sequence>MAKFTNINTLVYVAAVIMFFTSIRAAPVYDDAVITKMTEAAQSYVRSVICLRDLTKGIKLPKKAFTHEGVMAIVKHKIEKIVTLKESPYTMDQLGSYPNEPMLEIRVRFTRAYHSLVFEKLKSLFYMIQRTMIELPDGEILRPGLEKVARKLRKHQNLEWRYRVFLWKLCWKTRHRQLAILRMSETGLPAYSWERLENARERLRWDEAAIVQMITTMLGDLEIVVVKPIRSDRMNSLTDGDCRAYVRGAITNALISSLPISYPFTMQQLLEPPNDAMPRLQMQFASAYHCLVFEKLKKIFLETKQDMEARDAGDIFGPIRADISRHLRTHYRLEGQYRKVYEKTFGESINCHKLEPLECDCEGRDVQSPCSPECIYNLWSTPEGQAPTSHDEPISDNPPGFIVGASTSRPRPYVLDGVTRGGSVDNEPQRVGSSRLPIDGVVSSSRLHMDSSTDRSHQAAAGSERQKQLKLFGKYIE</sequence>
<keyword evidence="2" id="KW-0732">Signal</keyword>
<feature type="region of interest" description="Disordered" evidence="1">
    <location>
        <begin position="418"/>
        <end position="467"/>
    </location>
</feature>
<evidence type="ECO:0000256" key="2">
    <source>
        <dbReference type="SAM" id="SignalP"/>
    </source>
</evidence>
<feature type="signal peptide" evidence="2">
    <location>
        <begin position="1"/>
        <end position="25"/>
    </location>
</feature>
<dbReference type="EMBL" id="QEAM01000325">
    <property type="protein sequence ID" value="TPX41373.1"/>
    <property type="molecule type" value="Genomic_DNA"/>
</dbReference>
<feature type="chain" id="PRO_5036130991" evidence="2">
    <location>
        <begin position="26"/>
        <end position="477"/>
    </location>
</feature>
<dbReference type="AlphaFoldDB" id="A0A507CQG0"/>
<reference evidence="5 6" key="1">
    <citation type="journal article" date="2019" name="Sci. Rep.">
        <title>Comparative genomics of chytrid fungi reveal insights into the obligate biotrophic and pathogenic lifestyle of Synchytrium endobioticum.</title>
        <authorList>
            <person name="van de Vossenberg B.T.L.H."/>
            <person name="Warris S."/>
            <person name="Nguyen H.D.T."/>
            <person name="van Gent-Pelzer M.P.E."/>
            <person name="Joly D.L."/>
            <person name="van de Geest H.C."/>
            <person name="Bonants P.J.M."/>
            <person name="Smith D.S."/>
            <person name="Levesque C.A."/>
            <person name="van der Lee T.A.J."/>
        </authorList>
    </citation>
    <scope>NUCLEOTIDE SEQUENCE [LARGE SCALE GENOMIC DNA]</scope>
    <source>
        <strain evidence="3 6">LEV6574</strain>
        <strain evidence="4 5">MB42</strain>
    </source>
</reference>
<keyword evidence="5" id="KW-1185">Reference proteome</keyword>
<organism evidence="3 6">
    <name type="scientific">Synchytrium endobioticum</name>
    <dbReference type="NCBI Taxonomy" id="286115"/>
    <lineage>
        <taxon>Eukaryota</taxon>
        <taxon>Fungi</taxon>
        <taxon>Fungi incertae sedis</taxon>
        <taxon>Chytridiomycota</taxon>
        <taxon>Chytridiomycota incertae sedis</taxon>
        <taxon>Chytridiomycetes</taxon>
        <taxon>Synchytriales</taxon>
        <taxon>Synchytriaceae</taxon>
        <taxon>Synchytrium</taxon>
    </lineage>
</organism>
<dbReference type="VEuPathDB" id="FungiDB:SeMB42_g02903"/>